<dbReference type="Proteomes" id="UP000317243">
    <property type="component" value="Unassembled WGS sequence"/>
</dbReference>
<keyword evidence="1" id="KW-0808">Transferase</keyword>
<sequence length="285" mass="32679">MNVAKSSSPLEGAQEEIDQGRRFAFGKNWAEFLSSLDENRIEIAEQSLRDLLQVQTLENRSFLDVGSGSGLFSLCARRLGATVHSFDFDPNSVACTQSLKDRYFPDDDRWVIESGSVLDSGYLSRLGQFDFVYSWGVLHHTGEMWQALENIISLTRVDGFLAIAIYNDQGWQSDLWRKVKQIYCSGSVGRYSMQAIFFPYFCIRTILVSIIRRKNAFREYRRNRGMSIVHDWRDWLGGYPFEVASVEAISEFYEQRGFNVVSVKATKRLGCNEFLLQRVSDTLSS</sequence>
<keyword evidence="1" id="KW-0489">Methyltransferase</keyword>
<evidence type="ECO:0000313" key="1">
    <source>
        <dbReference type="EMBL" id="TWT57540.1"/>
    </source>
</evidence>
<protein>
    <submittedName>
        <fullName evidence="1">Bifunctional 3-demethylubiquinone-9 3-methyltransferase/ 2-octaprenyl-6-hydroxy phenol methylase</fullName>
    </submittedName>
</protein>
<evidence type="ECO:0000313" key="2">
    <source>
        <dbReference type="Proteomes" id="UP000317243"/>
    </source>
</evidence>
<dbReference type="Pfam" id="PF13489">
    <property type="entry name" value="Methyltransf_23"/>
    <property type="match status" value="1"/>
</dbReference>
<dbReference type="InterPro" id="IPR029063">
    <property type="entry name" value="SAM-dependent_MTases_sf"/>
</dbReference>
<dbReference type="GO" id="GO:0008168">
    <property type="term" value="F:methyltransferase activity"/>
    <property type="evidence" value="ECO:0007669"/>
    <property type="project" value="UniProtKB-KW"/>
</dbReference>
<dbReference type="CDD" id="cd02440">
    <property type="entry name" value="AdoMet_MTases"/>
    <property type="match status" value="1"/>
</dbReference>
<dbReference type="AlphaFoldDB" id="A0A5C5X3V1"/>
<reference evidence="1 2" key="1">
    <citation type="submission" date="2019-02" db="EMBL/GenBank/DDBJ databases">
        <title>Deep-cultivation of Planctomycetes and their phenomic and genomic characterization uncovers novel biology.</title>
        <authorList>
            <person name="Wiegand S."/>
            <person name="Jogler M."/>
            <person name="Boedeker C."/>
            <person name="Pinto D."/>
            <person name="Vollmers J."/>
            <person name="Rivas-Marin E."/>
            <person name="Kohn T."/>
            <person name="Peeters S.H."/>
            <person name="Heuer A."/>
            <person name="Rast P."/>
            <person name="Oberbeckmann S."/>
            <person name="Bunk B."/>
            <person name="Jeske O."/>
            <person name="Meyerdierks A."/>
            <person name="Storesund J.E."/>
            <person name="Kallscheuer N."/>
            <person name="Luecker S."/>
            <person name="Lage O.M."/>
            <person name="Pohl T."/>
            <person name="Merkel B.J."/>
            <person name="Hornburger P."/>
            <person name="Mueller R.-W."/>
            <person name="Bruemmer F."/>
            <person name="Labrenz M."/>
            <person name="Spormann A.M."/>
            <person name="Op Den Camp H."/>
            <person name="Overmann J."/>
            <person name="Amann R."/>
            <person name="Jetten M.S.M."/>
            <person name="Mascher T."/>
            <person name="Medema M.H."/>
            <person name="Devos D.P."/>
            <person name="Kaster A.-K."/>
            <person name="Ovreas L."/>
            <person name="Rohde M."/>
            <person name="Galperin M.Y."/>
            <person name="Jogler C."/>
        </authorList>
    </citation>
    <scope>NUCLEOTIDE SEQUENCE [LARGE SCALE GENOMIC DNA]</scope>
    <source>
        <strain evidence="1 2">KOR42</strain>
    </source>
</reference>
<dbReference type="EMBL" id="SIHI01000001">
    <property type="protein sequence ID" value="TWT57540.1"/>
    <property type="molecule type" value="Genomic_DNA"/>
</dbReference>
<dbReference type="RefSeq" id="WP_146507365.1">
    <property type="nucleotide sequence ID" value="NZ_SIHI01000001.1"/>
</dbReference>
<keyword evidence="1" id="KW-0830">Ubiquinone</keyword>
<name>A0A5C5X3V1_9PLAN</name>
<organism evidence="1 2">
    <name type="scientific">Thalassoglobus neptunius</name>
    <dbReference type="NCBI Taxonomy" id="1938619"/>
    <lineage>
        <taxon>Bacteria</taxon>
        <taxon>Pseudomonadati</taxon>
        <taxon>Planctomycetota</taxon>
        <taxon>Planctomycetia</taxon>
        <taxon>Planctomycetales</taxon>
        <taxon>Planctomycetaceae</taxon>
        <taxon>Thalassoglobus</taxon>
    </lineage>
</organism>
<dbReference type="OrthoDB" id="3206826at2"/>
<accession>A0A5C5X3V1</accession>
<dbReference type="GO" id="GO:0032259">
    <property type="term" value="P:methylation"/>
    <property type="evidence" value="ECO:0007669"/>
    <property type="project" value="UniProtKB-KW"/>
</dbReference>
<comment type="caution">
    <text evidence="1">The sequence shown here is derived from an EMBL/GenBank/DDBJ whole genome shotgun (WGS) entry which is preliminary data.</text>
</comment>
<dbReference type="SUPFAM" id="SSF53335">
    <property type="entry name" value="S-adenosyl-L-methionine-dependent methyltransferases"/>
    <property type="match status" value="1"/>
</dbReference>
<gene>
    <name evidence="1" type="ORF">KOR42_09010</name>
</gene>
<keyword evidence="2" id="KW-1185">Reference proteome</keyword>
<dbReference type="Gene3D" id="3.40.50.150">
    <property type="entry name" value="Vaccinia Virus protein VP39"/>
    <property type="match status" value="1"/>
</dbReference>
<proteinExistence type="predicted"/>